<gene>
    <name evidence="2" type="ORF">C2G38_2160196</name>
</gene>
<reference evidence="2 3" key="1">
    <citation type="submission" date="2018-06" db="EMBL/GenBank/DDBJ databases">
        <title>Comparative genomics reveals the genomic features of Rhizophagus irregularis, R. cerebriforme, R. diaphanum and Gigaspora rosea, and their symbiotic lifestyle signature.</title>
        <authorList>
            <person name="Morin E."/>
            <person name="San Clemente H."/>
            <person name="Chen E.C.H."/>
            <person name="De La Providencia I."/>
            <person name="Hainaut M."/>
            <person name="Kuo A."/>
            <person name="Kohler A."/>
            <person name="Murat C."/>
            <person name="Tang N."/>
            <person name="Roy S."/>
            <person name="Loubradou J."/>
            <person name="Henrissat B."/>
            <person name="Grigoriev I.V."/>
            <person name="Corradi N."/>
            <person name="Roux C."/>
            <person name="Martin F.M."/>
        </authorList>
    </citation>
    <scope>NUCLEOTIDE SEQUENCE [LARGE SCALE GENOMIC DNA]</scope>
    <source>
        <strain evidence="2 3">DAOM 194757</strain>
    </source>
</reference>
<keyword evidence="3" id="KW-1185">Reference proteome</keyword>
<protein>
    <submittedName>
        <fullName evidence="2">Uncharacterized protein</fullName>
    </submittedName>
</protein>
<evidence type="ECO:0000256" key="1">
    <source>
        <dbReference type="SAM" id="MobiDB-lite"/>
    </source>
</evidence>
<dbReference type="OrthoDB" id="2429894at2759"/>
<evidence type="ECO:0000313" key="3">
    <source>
        <dbReference type="Proteomes" id="UP000266673"/>
    </source>
</evidence>
<dbReference type="Proteomes" id="UP000266673">
    <property type="component" value="Unassembled WGS sequence"/>
</dbReference>
<sequence>MESHHLAVNELIERIRDSYWRVEERCNFAQTNSFVQELNANLEPVLIKNNEIIKKKEAERIFAICNKVYQTLNDSRPLEVSPSDQNGFNHFKKLFEELKDLKNKNSESRLNQDNKNSKVPAEETYSIK</sequence>
<name>A0A397W5M6_9GLOM</name>
<feature type="compositionally biased region" description="Basic and acidic residues" evidence="1">
    <location>
        <begin position="105"/>
        <end position="116"/>
    </location>
</feature>
<accession>A0A397W5M6</accession>
<dbReference type="AlphaFoldDB" id="A0A397W5M6"/>
<proteinExistence type="predicted"/>
<evidence type="ECO:0000313" key="2">
    <source>
        <dbReference type="EMBL" id="RIB27573.1"/>
    </source>
</evidence>
<comment type="caution">
    <text evidence="2">The sequence shown here is derived from an EMBL/GenBank/DDBJ whole genome shotgun (WGS) entry which is preliminary data.</text>
</comment>
<dbReference type="EMBL" id="QKWP01000094">
    <property type="protein sequence ID" value="RIB27573.1"/>
    <property type="molecule type" value="Genomic_DNA"/>
</dbReference>
<feature type="region of interest" description="Disordered" evidence="1">
    <location>
        <begin position="105"/>
        <end position="128"/>
    </location>
</feature>
<organism evidence="2 3">
    <name type="scientific">Gigaspora rosea</name>
    <dbReference type="NCBI Taxonomy" id="44941"/>
    <lineage>
        <taxon>Eukaryota</taxon>
        <taxon>Fungi</taxon>
        <taxon>Fungi incertae sedis</taxon>
        <taxon>Mucoromycota</taxon>
        <taxon>Glomeromycotina</taxon>
        <taxon>Glomeromycetes</taxon>
        <taxon>Diversisporales</taxon>
        <taxon>Gigasporaceae</taxon>
        <taxon>Gigaspora</taxon>
    </lineage>
</organism>